<sequence>MSGTTDGCEELAQHPLVAVYPGARVPAAEVDTHPVAGPDGTLQVHVTRYPVEPPGLMWQSPRSLTLHLLAVEPRPSDEIRARIPMSWTDEQRRKLSVENAGQDRLAASATVVIAHAGNTPPLLALDSLRRRRAAAQAVGVITDERTVLVWLSTSDLAAASGYTVTMTADADPGPLSLYPSALLGWALWWREQADRLTDEHVSFEELPPPPLELDVVEAWTPYRVSLTSHERTTFTPLPRPPREPDGPEYR</sequence>
<name>A0A7W7PHW7_STRNE</name>
<evidence type="ECO:0000313" key="3">
    <source>
        <dbReference type="Proteomes" id="UP000556436"/>
    </source>
</evidence>
<dbReference type="AlphaFoldDB" id="A0A7W7PHW7"/>
<feature type="region of interest" description="Disordered" evidence="1">
    <location>
        <begin position="230"/>
        <end position="250"/>
    </location>
</feature>
<reference evidence="2 3" key="1">
    <citation type="submission" date="2020-08" db="EMBL/GenBank/DDBJ databases">
        <title>Genomic Encyclopedia of Type Strains, Phase III (KMG-III): the genomes of soil and plant-associated and newly described type strains.</title>
        <authorList>
            <person name="Whitman W."/>
        </authorList>
    </citation>
    <scope>NUCLEOTIDE SEQUENCE [LARGE SCALE GENOMIC DNA]</scope>
    <source>
        <strain evidence="2 3">CECT 3265</strain>
    </source>
</reference>
<dbReference type="Proteomes" id="UP000556436">
    <property type="component" value="Unassembled WGS sequence"/>
</dbReference>
<dbReference type="EMBL" id="JACHJG010000019">
    <property type="protein sequence ID" value="MBB4890494.1"/>
    <property type="molecule type" value="Genomic_DNA"/>
</dbReference>
<keyword evidence="3" id="KW-1185">Reference proteome</keyword>
<gene>
    <name evidence="2" type="ORF">FHS38_006579</name>
</gene>
<evidence type="ECO:0000256" key="1">
    <source>
        <dbReference type="SAM" id="MobiDB-lite"/>
    </source>
</evidence>
<feature type="compositionally biased region" description="Basic and acidic residues" evidence="1">
    <location>
        <begin position="240"/>
        <end position="250"/>
    </location>
</feature>
<evidence type="ECO:0000313" key="2">
    <source>
        <dbReference type="EMBL" id="MBB4890494.1"/>
    </source>
</evidence>
<organism evidence="2 3">
    <name type="scientific">Streptomyces netropsis</name>
    <name type="common">Streptoverticillium netropsis</name>
    <dbReference type="NCBI Taxonomy" id="55404"/>
    <lineage>
        <taxon>Bacteria</taxon>
        <taxon>Bacillati</taxon>
        <taxon>Actinomycetota</taxon>
        <taxon>Actinomycetes</taxon>
        <taxon>Kitasatosporales</taxon>
        <taxon>Streptomycetaceae</taxon>
        <taxon>Streptomyces</taxon>
    </lineage>
</organism>
<dbReference type="RefSeq" id="WP_184739704.1">
    <property type="nucleotide sequence ID" value="NZ_BMRW01000017.1"/>
</dbReference>
<comment type="caution">
    <text evidence="2">The sequence shown here is derived from an EMBL/GenBank/DDBJ whole genome shotgun (WGS) entry which is preliminary data.</text>
</comment>
<protein>
    <submittedName>
        <fullName evidence="2">Uncharacterized protein</fullName>
    </submittedName>
</protein>
<accession>A0A7W7PHW7</accession>
<proteinExistence type="predicted"/>